<sequence>MVKSTIIARVADGLPLAASMDDEQAESELAGYKSQAKAIFKKLNAQSETRCSIESGPYYLHYLLDQGVCYLCICDKQFPRKLAFSYLDELSREFYMSYGGEVEKPSLRPYAFIKFDTFIQKTRRIYEDSRTQQNLTKLNEDLRDVTQIMTKNMEDLLWRGGSLDRMSSLSDRLRDESEKYRKDSKRLRLQALITKYGIVAIFAVILFLVFYVVLRIF</sequence>
<dbReference type="Gene3D" id="3.30.450.50">
    <property type="entry name" value="Longin domain"/>
    <property type="match status" value="1"/>
</dbReference>
<keyword evidence="20" id="KW-1185">Reference proteome</keyword>
<dbReference type="Pfam" id="PF13774">
    <property type="entry name" value="Longin"/>
    <property type="match status" value="1"/>
</dbReference>
<organism evidence="19 20">
    <name type="scientific">Coemansia biformis</name>
    <dbReference type="NCBI Taxonomy" id="1286918"/>
    <lineage>
        <taxon>Eukaryota</taxon>
        <taxon>Fungi</taxon>
        <taxon>Fungi incertae sedis</taxon>
        <taxon>Zoopagomycota</taxon>
        <taxon>Kickxellomycotina</taxon>
        <taxon>Kickxellomycetes</taxon>
        <taxon>Kickxellales</taxon>
        <taxon>Kickxellaceae</taxon>
        <taxon>Coemansia</taxon>
    </lineage>
</organism>
<dbReference type="GO" id="GO:0006888">
    <property type="term" value="P:endoplasmic reticulum to Golgi vesicle-mediated transport"/>
    <property type="evidence" value="ECO:0007669"/>
    <property type="project" value="InterPro"/>
</dbReference>
<proteinExistence type="inferred from homology"/>
<evidence type="ECO:0000256" key="3">
    <source>
        <dbReference type="ARBA" id="ARBA00008025"/>
    </source>
</evidence>
<dbReference type="CDD" id="cd15866">
    <property type="entry name" value="R-SNARE_SEC22"/>
    <property type="match status" value="1"/>
</dbReference>
<protein>
    <recommendedName>
        <fullName evidence="13">Protein transport protein SEC22</fullName>
    </recommendedName>
</protein>
<evidence type="ECO:0000256" key="13">
    <source>
        <dbReference type="ARBA" id="ARBA00024249"/>
    </source>
</evidence>
<gene>
    <name evidence="19" type="primary">SEC22</name>
    <name evidence="19" type="ORF">LPJ61_000275</name>
</gene>
<evidence type="ECO:0000256" key="4">
    <source>
        <dbReference type="ARBA" id="ARBA00022448"/>
    </source>
</evidence>
<evidence type="ECO:0000256" key="16">
    <source>
        <dbReference type="SAM" id="Phobius"/>
    </source>
</evidence>
<evidence type="ECO:0000313" key="20">
    <source>
        <dbReference type="Proteomes" id="UP001143981"/>
    </source>
</evidence>
<keyword evidence="12 16" id="KW-0472">Membrane</keyword>
<reference evidence="19" key="1">
    <citation type="submission" date="2022-07" db="EMBL/GenBank/DDBJ databases">
        <title>Phylogenomic reconstructions and comparative analyses of Kickxellomycotina fungi.</title>
        <authorList>
            <person name="Reynolds N.K."/>
            <person name="Stajich J.E."/>
            <person name="Barry K."/>
            <person name="Grigoriev I.V."/>
            <person name="Crous P."/>
            <person name="Smith M.E."/>
        </authorList>
    </citation>
    <scope>NUCLEOTIDE SEQUENCE</scope>
    <source>
        <strain evidence="19">BCRC 34381</strain>
    </source>
</reference>
<dbReference type="GO" id="GO:0015031">
    <property type="term" value="P:protein transport"/>
    <property type="evidence" value="ECO:0007669"/>
    <property type="project" value="UniProtKB-KW"/>
</dbReference>
<dbReference type="GO" id="GO:0000139">
    <property type="term" value="C:Golgi membrane"/>
    <property type="evidence" value="ECO:0007669"/>
    <property type="project" value="UniProtKB-SubCell"/>
</dbReference>
<dbReference type="SMART" id="SM01270">
    <property type="entry name" value="Longin"/>
    <property type="match status" value="1"/>
</dbReference>
<dbReference type="PROSITE" id="PS50892">
    <property type="entry name" value="V_SNARE"/>
    <property type="match status" value="1"/>
</dbReference>
<feature type="domain" description="V-SNARE coiled-coil homology" evidence="18">
    <location>
        <begin position="134"/>
        <end position="194"/>
    </location>
</feature>
<dbReference type="InterPro" id="IPR044565">
    <property type="entry name" value="Sec22"/>
</dbReference>
<evidence type="ECO:0000313" key="19">
    <source>
        <dbReference type="EMBL" id="KAJ1735902.1"/>
    </source>
</evidence>
<evidence type="ECO:0000256" key="9">
    <source>
        <dbReference type="ARBA" id="ARBA00022989"/>
    </source>
</evidence>
<comment type="caution">
    <text evidence="19">The sequence shown here is derived from an EMBL/GenBank/DDBJ whole genome shotgun (WGS) entry which is preliminary data.</text>
</comment>
<dbReference type="FunFam" id="3.30.450.50:FF:000007">
    <property type="entry name" value="SNARE complex subunit SEC22"/>
    <property type="match status" value="1"/>
</dbReference>
<feature type="domain" description="Longin" evidence="17">
    <location>
        <begin position="6"/>
        <end position="119"/>
    </location>
</feature>
<feature type="coiled-coil region" evidence="15">
    <location>
        <begin position="163"/>
        <end position="190"/>
    </location>
</feature>
<evidence type="ECO:0000256" key="8">
    <source>
        <dbReference type="ARBA" id="ARBA00022927"/>
    </source>
</evidence>
<evidence type="ECO:0000256" key="1">
    <source>
        <dbReference type="ARBA" id="ARBA00004163"/>
    </source>
</evidence>
<dbReference type="InterPro" id="IPR042855">
    <property type="entry name" value="V_SNARE_CC"/>
</dbReference>
<evidence type="ECO:0000259" key="17">
    <source>
        <dbReference type="PROSITE" id="PS50859"/>
    </source>
</evidence>
<evidence type="ECO:0000256" key="15">
    <source>
        <dbReference type="SAM" id="Coils"/>
    </source>
</evidence>
<evidence type="ECO:0000256" key="2">
    <source>
        <dbReference type="ARBA" id="ARBA00004409"/>
    </source>
</evidence>
<dbReference type="PANTHER" id="PTHR45837">
    <property type="entry name" value="VESICLE-TRAFFICKING PROTEIN SEC22B"/>
    <property type="match status" value="1"/>
</dbReference>
<evidence type="ECO:0000256" key="12">
    <source>
        <dbReference type="ARBA" id="ARBA00023136"/>
    </source>
</evidence>
<dbReference type="SUPFAM" id="SSF58038">
    <property type="entry name" value="SNARE fusion complex"/>
    <property type="match status" value="1"/>
</dbReference>
<feature type="transmembrane region" description="Helical" evidence="16">
    <location>
        <begin position="192"/>
        <end position="214"/>
    </location>
</feature>
<dbReference type="CDD" id="cd14824">
    <property type="entry name" value="Longin"/>
    <property type="match status" value="1"/>
</dbReference>
<dbReference type="GO" id="GO:0005789">
    <property type="term" value="C:endoplasmic reticulum membrane"/>
    <property type="evidence" value="ECO:0007669"/>
    <property type="project" value="UniProtKB-SubCell"/>
</dbReference>
<dbReference type="Pfam" id="PF00957">
    <property type="entry name" value="Synaptobrevin"/>
    <property type="match status" value="1"/>
</dbReference>
<dbReference type="SUPFAM" id="SSF64356">
    <property type="entry name" value="SNARE-like"/>
    <property type="match status" value="1"/>
</dbReference>
<evidence type="ECO:0000256" key="7">
    <source>
        <dbReference type="ARBA" id="ARBA00022892"/>
    </source>
</evidence>
<comment type="similarity">
    <text evidence="3">Belongs to the synaptobrevin family.</text>
</comment>
<keyword evidence="7" id="KW-0931">ER-Golgi transport</keyword>
<evidence type="ECO:0000256" key="5">
    <source>
        <dbReference type="ARBA" id="ARBA00022692"/>
    </source>
</evidence>
<dbReference type="InterPro" id="IPR010908">
    <property type="entry name" value="Longin_dom"/>
</dbReference>
<evidence type="ECO:0000256" key="6">
    <source>
        <dbReference type="ARBA" id="ARBA00022824"/>
    </source>
</evidence>
<dbReference type="EMBL" id="JANBOI010000008">
    <property type="protein sequence ID" value="KAJ1735902.1"/>
    <property type="molecule type" value="Genomic_DNA"/>
</dbReference>
<keyword evidence="4" id="KW-0813">Transport</keyword>
<dbReference type="GO" id="GO:0005484">
    <property type="term" value="F:SNAP receptor activity"/>
    <property type="evidence" value="ECO:0007669"/>
    <property type="project" value="InterPro"/>
</dbReference>
<comment type="subcellular location">
    <subcellularLocation>
        <location evidence="1">Endoplasmic reticulum membrane</location>
        <topology evidence="1">Single-pass type IV membrane protein</topology>
    </subcellularLocation>
    <subcellularLocation>
        <location evidence="2">Golgi apparatus membrane</location>
        <topology evidence="2">Single-pass type IV membrane protein</topology>
    </subcellularLocation>
</comment>
<dbReference type="AlphaFoldDB" id="A0A9W7YGH0"/>
<dbReference type="PROSITE" id="PS50859">
    <property type="entry name" value="LONGIN"/>
    <property type="match status" value="1"/>
</dbReference>
<keyword evidence="19" id="KW-0675">Receptor</keyword>
<dbReference type="GO" id="GO:0006890">
    <property type="term" value="P:retrograde vesicle-mediated transport, Golgi to endoplasmic reticulum"/>
    <property type="evidence" value="ECO:0007669"/>
    <property type="project" value="InterPro"/>
</dbReference>
<keyword evidence="11 14" id="KW-0175">Coiled coil</keyword>
<keyword evidence="5 16" id="KW-0812">Transmembrane</keyword>
<keyword evidence="10" id="KW-0333">Golgi apparatus</keyword>
<keyword evidence="6" id="KW-0256">Endoplasmic reticulum</keyword>
<keyword evidence="8" id="KW-0653">Protein transport</keyword>
<evidence type="ECO:0000259" key="18">
    <source>
        <dbReference type="PROSITE" id="PS50892"/>
    </source>
</evidence>
<dbReference type="InterPro" id="IPR011012">
    <property type="entry name" value="Longin-like_dom_sf"/>
</dbReference>
<accession>A0A9W7YGH0</accession>
<evidence type="ECO:0000256" key="14">
    <source>
        <dbReference type="PROSITE-ProRule" id="PRU00290"/>
    </source>
</evidence>
<dbReference type="OrthoDB" id="1719357at2759"/>
<dbReference type="Proteomes" id="UP001143981">
    <property type="component" value="Unassembled WGS sequence"/>
</dbReference>
<name>A0A9W7YGH0_9FUNG</name>
<dbReference type="Gene3D" id="1.20.5.110">
    <property type="match status" value="1"/>
</dbReference>
<evidence type="ECO:0000256" key="10">
    <source>
        <dbReference type="ARBA" id="ARBA00023034"/>
    </source>
</evidence>
<keyword evidence="9 16" id="KW-1133">Transmembrane helix</keyword>
<evidence type="ECO:0000256" key="11">
    <source>
        <dbReference type="ARBA" id="ARBA00023054"/>
    </source>
</evidence>